<dbReference type="InterPro" id="IPR014030">
    <property type="entry name" value="Ketoacyl_synth_N"/>
</dbReference>
<dbReference type="Gene3D" id="3.40.47.10">
    <property type="match status" value="1"/>
</dbReference>
<dbReference type="Gene3D" id="3.30.70.3290">
    <property type="match status" value="1"/>
</dbReference>
<proteinExistence type="predicted"/>
<dbReference type="Pfam" id="PF14765">
    <property type="entry name" value="PS-DH"/>
    <property type="match status" value="1"/>
</dbReference>
<evidence type="ECO:0000256" key="3">
    <source>
        <dbReference type="ARBA" id="ARBA00022679"/>
    </source>
</evidence>
<dbReference type="InterPro" id="IPR029058">
    <property type="entry name" value="AB_hydrolase_fold"/>
</dbReference>
<feature type="region of interest" description="N-terminal hotdog fold" evidence="4">
    <location>
        <begin position="1295"/>
        <end position="1427"/>
    </location>
</feature>
<dbReference type="InterPro" id="IPR014043">
    <property type="entry name" value="Acyl_transferase_dom"/>
</dbReference>
<evidence type="ECO:0000256" key="1">
    <source>
        <dbReference type="ARBA" id="ARBA00022450"/>
    </source>
</evidence>
<feature type="active site" description="Proton acceptor; for dehydratase activity" evidence="4">
    <location>
        <position position="1327"/>
    </location>
</feature>
<dbReference type="SUPFAM" id="SSF53901">
    <property type="entry name" value="Thiolase-like"/>
    <property type="match status" value="1"/>
</dbReference>
<dbReference type="PROSITE" id="PS00606">
    <property type="entry name" value="KS3_1"/>
    <property type="match status" value="1"/>
</dbReference>
<evidence type="ECO:0000313" key="10">
    <source>
        <dbReference type="Proteomes" id="UP000235672"/>
    </source>
</evidence>
<dbReference type="InterPro" id="IPR014031">
    <property type="entry name" value="Ketoacyl_synth_C"/>
</dbReference>
<dbReference type="InterPro" id="IPR001227">
    <property type="entry name" value="Ac_transferase_dom_sf"/>
</dbReference>
<dbReference type="InterPro" id="IPR006162">
    <property type="entry name" value="Ppantetheine_attach_site"/>
</dbReference>
<protein>
    <submittedName>
        <fullName evidence="9">Polyketide synthase for naphthopyrone YWA1</fullName>
    </submittedName>
</protein>
<dbReference type="PROSITE" id="PS00012">
    <property type="entry name" value="PHOSPHOPANTETHEINE"/>
    <property type="match status" value="2"/>
</dbReference>
<dbReference type="InterPro" id="IPR042104">
    <property type="entry name" value="PKS_dehydratase_sf"/>
</dbReference>
<evidence type="ECO:0000313" key="9">
    <source>
        <dbReference type="EMBL" id="PMD17247.1"/>
    </source>
</evidence>
<dbReference type="PROSITE" id="PS52004">
    <property type="entry name" value="KS3_2"/>
    <property type="match status" value="1"/>
</dbReference>
<dbReference type="InterPro" id="IPR036736">
    <property type="entry name" value="ACP-like_sf"/>
</dbReference>
<evidence type="ECO:0000256" key="4">
    <source>
        <dbReference type="PROSITE-ProRule" id="PRU01363"/>
    </source>
</evidence>
<dbReference type="InterPro" id="IPR049900">
    <property type="entry name" value="PKS_mFAS_DH"/>
</dbReference>
<dbReference type="Proteomes" id="UP000235672">
    <property type="component" value="Unassembled WGS sequence"/>
</dbReference>
<dbReference type="GO" id="GO:0031177">
    <property type="term" value="F:phosphopantetheine binding"/>
    <property type="evidence" value="ECO:0007669"/>
    <property type="project" value="InterPro"/>
</dbReference>
<dbReference type="InterPro" id="IPR050091">
    <property type="entry name" value="PKS_NRPS_Biosynth_Enz"/>
</dbReference>
<dbReference type="Pfam" id="PF00109">
    <property type="entry name" value="ketoacyl-synt"/>
    <property type="match status" value="1"/>
</dbReference>
<dbReference type="CDD" id="cd00833">
    <property type="entry name" value="PKS"/>
    <property type="match status" value="1"/>
</dbReference>
<keyword evidence="10" id="KW-1185">Reference proteome</keyword>
<dbReference type="Gene3D" id="3.10.129.110">
    <property type="entry name" value="Polyketide synthase dehydratase"/>
    <property type="match status" value="1"/>
</dbReference>
<dbReference type="STRING" id="1745343.A0A2J6PT99"/>
<dbReference type="InterPro" id="IPR016036">
    <property type="entry name" value="Malonyl_transacylase_ACP-bd"/>
</dbReference>
<gene>
    <name evidence="9" type="ORF">NA56DRAFT_752294</name>
</gene>
<dbReference type="GO" id="GO:0004315">
    <property type="term" value="F:3-oxoacyl-[acyl-carrier-protein] synthase activity"/>
    <property type="evidence" value="ECO:0007669"/>
    <property type="project" value="InterPro"/>
</dbReference>
<accession>A0A2J6PT99</accession>
<dbReference type="Pfam" id="PF16073">
    <property type="entry name" value="SAT"/>
    <property type="match status" value="1"/>
</dbReference>
<sequence>MSNQGRLYLLGDQTNDFVSGLRKLLRVKDSPLLLSFLEKTHIALRQEVSQQRRDIQELIPRFSRVVDLLAAYSTELDSAPILASTLTAIYQLGSFIHYYGDGSRSYPSGQSHIVLGLCTGQLAAAAIASASTVGELVSLAVEAVVIAFRTGLHVTQTRDLLENGTERKQNWSYVVPRLQVDAAESRIEQFSKSENLPIGSRPYIGTVAHSSVTIFGHPRVLKGFLSSPVMGDVKSIPAPVFAPYHEPHLYSGSDVDAILEALSATAAETAQKLSVISGATGEPIMVPTFRSLLHTSLGEILREPLRLDKIINSVGTSCQASSYTRWTILSVGTNASQTIASALGEIEGISVEVASCSDSSTPHQTSSGGRPEHSKIAIIGYSGRFPDAVDPDSLWKLLHEGKDVHREIPPERFDVNTHYDPTGKKKNTSQVRHGCFIKEPGLFDCRFFNHSPKEADQSDPGQRLALLTAYEALEMAGVVPDRTPSTQRDRVGIFYGMTSDDWREVNSGQDVGTYFIPGGNRAFTPGRINYHFKFSGPSVSVDTACSSSAAAIHMACNSLWRNDCDTAMAGGTNIITNPDNFTGLDRGHFLSRTGNCKTFDDGADGYCRADAVGTVVLKRLEDAIADNDPIQAVICGAYTNHSAEAESITRPHIGAQSAIFRRILNDAGHDALDVSYVEMHGTGTQAGDAVEMRSVLDVFTGSRSGRTTEKPLYLGSVKANVGHAESGSGITSLIKVLLMMKNNEIPPHCGIKTKINTGFPTDLKERGIRIAMEATPWQRPADRKRMAFLNNFSAAGGNSALLIEDAPVTFEPLTSEDPRSVHVVTVSARSARSLRQNAERLAEHLGSNPNTALGSLAYTTAARRMHHNYRLAVTGRTIAEVKTALEKSAEADAETRPVPRKQPEVAFVFTGQGSGYAGMGKHLFASFRVFREELLRLDGIRRSFGFDAFLPLINDTTTPGIDHTPQAAQLALVCYEIALARLWESFGIVPSVVVGHSLGEYAALHVAGVVSARDVVYLAGMRARIMQDQCTPGTHAMLAVKASVAALAQVMQSHHLEIACINSPTQNVLAGHRADIDRAQEALGPSGLNVKTSRLKTHYAFHSSQMEPVLDEFERLARGIVFKKPTVPVLSPLLASVVTEQGEFGPEYLSRHCRETVDLVGAVQSALSQKVMSEDTICLEIGPDLVVIGMLKATIGSATKIIASVRKSDSIWATLSEALSTFYQAGLDLQWGEYHRDFDASHKVISLPAYSWDYKTHWIQYVNDWCLTKGNSPAAIAEAVAPPTAAPEFLSAACQKVLYSEQGPSKSSVLIESDISHPDLRAVFEAHVVNGAILCPSSVYADIAMTLGNYLLDGNSVTTNRGVEVADMSTTKALLMRTPGKSELFRVSAEADWASQTAQLVFYSVDSNGKKTSDHATCLIRFGDPDAWMSEWKRISHLVRTRRQGLRDAAQNGSCHLIKRGMAYKLFENCVEYGQNFQGLEEVYLDSKGHEATARVVLKDKSTCFHANPYYIDSLGHLSGFVMNATESFDYKHQVFLNHGWDSIRCAVKMSPDDTFHTYVKMESVEGTTKYIGDVYIFKGDSIVGVNQGVVFQAVPRKVLDIILPKSVRDNGVKTAKEPTTTAVARPGVPQKPVVSRPEKPQTPKKAPTLAPPKPKPVPEPFLIVQAMNIVSEETGITMAEMTSDLVFADVGVDSLMSLTISGRLREELNIDVSSTLFEEHTTVKDLKRILGVISGPEEVAEDSSESFSSDSSLSYDDTPKASSGITTFDDEDKADESISAICTILADEIGVKVEEVWSAPSLAELGLDSLLSLTVLGRLREEMNIDLPTEFFADIDMKTIRKNLLGDCPEPQIPSPISTLCKPIASRNTPADMPAATSVVLQGNIKTARKVLFLFPDGSGSATSYATLPRVAPEVAVVGLNCPYLKRPQDLKCALQDLSVPYLAEIRRRQAHGPYDLGGWSAGGICAYDAAAKLMAAGEQVASLILLDSPNPIRLEKLPVRMYHFLNSVGMFSSDSSKPPPEWLMPHFIAFVDALALYEPTPFAPGAAPKTHAIWAADGVYRSTGGKKLVEQSDDTPEMKWLLNDRTDFGPNRWDQLVGTDRLRIEVLEGANHFTMMDGTQGRKLSQFLARSLRA</sequence>
<feature type="compositionally biased region" description="Low complexity" evidence="5">
    <location>
        <begin position="1746"/>
        <end position="1757"/>
    </location>
</feature>
<dbReference type="GO" id="GO:0006633">
    <property type="term" value="P:fatty acid biosynthetic process"/>
    <property type="evidence" value="ECO:0007669"/>
    <property type="project" value="InterPro"/>
</dbReference>
<evidence type="ECO:0000259" key="7">
    <source>
        <dbReference type="PROSITE" id="PS52004"/>
    </source>
</evidence>
<evidence type="ECO:0000259" key="6">
    <source>
        <dbReference type="PROSITE" id="PS50075"/>
    </source>
</evidence>
<dbReference type="InterPro" id="IPR020806">
    <property type="entry name" value="PKS_PP-bd"/>
</dbReference>
<dbReference type="PROSITE" id="PS50075">
    <property type="entry name" value="CARRIER"/>
    <property type="match status" value="2"/>
</dbReference>
<keyword evidence="2" id="KW-0597">Phosphoprotein</keyword>
<dbReference type="FunFam" id="3.10.129.110:FF:000001">
    <property type="entry name" value="Sterigmatocystin biosynthesis polyketide synthase"/>
    <property type="match status" value="1"/>
</dbReference>
<dbReference type="PROSITE" id="PS52019">
    <property type="entry name" value="PKS_MFAS_DH"/>
    <property type="match status" value="1"/>
</dbReference>
<dbReference type="SMART" id="SM00827">
    <property type="entry name" value="PKS_AT"/>
    <property type="match status" value="1"/>
</dbReference>
<feature type="region of interest" description="C-terminal hotdog fold" evidence="4">
    <location>
        <begin position="1451"/>
        <end position="1601"/>
    </location>
</feature>
<name>A0A2J6PT99_9HELO</name>
<dbReference type="Gene3D" id="3.40.366.10">
    <property type="entry name" value="Malonyl-Coenzyme A Acyl Carrier Protein, domain 2"/>
    <property type="match status" value="2"/>
</dbReference>
<keyword evidence="1" id="KW-0596">Phosphopantetheine</keyword>
<dbReference type="InterPro" id="IPR018201">
    <property type="entry name" value="Ketoacyl_synth_AS"/>
</dbReference>
<dbReference type="GO" id="GO:0004312">
    <property type="term" value="F:fatty acid synthase activity"/>
    <property type="evidence" value="ECO:0007669"/>
    <property type="project" value="TreeGrafter"/>
</dbReference>
<dbReference type="SMART" id="SM00825">
    <property type="entry name" value="PKS_KS"/>
    <property type="match status" value="1"/>
</dbReference>
<dbReference type="Pfam" id="PF00550">
    <property type="entry name" value="PP-binding"/>
    <property type="match status" value="2"/>
</dbReference>
<dbReference type="InterPro" id="IPR009081">
    <property type="entry name" value="PP-bd_ACP"/>
</dbReference>
<dbReference type="Pfam" id="PF02801">
    <property type="entry name" value="Ketoacyl-synt_C"/>
    <property type="match status" value="1"/>
</dbReference>
<dbReference type="Pfam" id="PF00975">
    <property type="entry name" value="Thioesterase"/>
    <property type="match status" value="1"/>
</dbReference>
<evidence type="ECO:0000259" key="8">
    <source>
        <dbReference type="PROSITE" id="PS52019"/>
    </source>
</evidence>
<dbReference type="SMART" id="SM00823">
    <property type="entry name" value="PKS_PP"/>
    <property type="match status" value="2"/>
</dbReference>
<reference evidence="9 10" key="1">
    <citation type="submission" date="2016-05" db="EMBL/GenBank/DDBJ databases">
        <title>A degradative enzymes factory behind the ericoid mycorrhizal symbiosis.</title>
        <authorList>
            <consortium name="DOE Joint Genome Institute"/>
            <person name="Martino E."/>
            <person name="Morin E."/>
            <person name="Grelet G."/>
            <person name="Kuo A."/>
            <person name="Kohler A."/>
            <person name="Daghino S."/>
            <person name="Barry K."/>
            <person name="Choi C."/>
            <person name="Cichocki N."/>
            <person name="Clum A."/>
            <person name="Copeland A."/>
            <person name="Hainaut M."/>
            <person name="Haridas S."/>
            <person name="Labutti K."/>
            <person name="Lindquist E."/>
            <person name="Lipzen A."/>
            <person name="Khouja H.-R."/>
            <person name="Murat C."/>
            <person name="Ohm R."/>
            <person name="Olson A."/>
            <person name="Spatafora J."/>
            <person name="Veneault-Fourrey C."/>
            <person name="Henrissat B."/>
            <person name="Grigoriev I."/>
            <person name="Martin F."/>
            <person name="Perotto S."/>
        </authorList>
    </citation>
    <scope>NUCLEOTIDE SEQUENCE [LARGE SCALE GENOMIC DNA]</scope>
    <source>
        <strain evidence="9 10">UAMH 7357</strain>
    </source>
</reference>
<dbReference type="NCBIfam" id="TIGR04532">
    <property type="entry name" value="PT_fungal_PKS"/>
    <property type="match status" value="1"/>
</dbReference>
<dbReference type="FunFam" id="1.10.1200.10:FF:000011">
    <property type="entry name" value="Sterigmatocystin biosynthesis polyketide synthase"/>
    <property type="match status" value="1"/>
</dbReference>
<dbReference type="PANTHER" id="PTHR43775">
    <property type="entry name" value="FATTY ACID SYNTHASE"/>
    <property type="match status" value="1"/>
</dbReference>
<feature type="region of interest" description="Disordered" evidence="5">
    <location>
        <begin position="1741"/>
        <end position="1769"/>
    </location>
</feature>
<evidence type="ECO:0000256" key="5">
    <source>
        <dbReference type="SAM" id="MobiDB-lite"/>
    </source>
</evidence>
<feature type="domain" description="PKS/mFAS DH" evidence="8">
    <location>
        <begin position="1295"/>
        <end position="1601"/>
    </location>
</feature>
<dbReference type="InterPro" id="IPR001031">
    <property type="entry name" value="Thioesterase"/>
</dbReference>
<feature type="region of interest" description="Disordered" evidence="5">
    <location>
        <begin position="1613"/>
        <end position="1658"/>
    </location>
</feature>
<keyword evidence="3" id="KW-0808">Transferase</keyword>
<dbReference type="Pfam" id="PF22621">
    <property type="entry name" value="CurL-like_PKS_C"/>
    <property type="match status" value="1"/>
</dbReference>
<dbReference type="SUPFAM" id="SSF53474">
    <property type="entry name" value="alpha/beta-Hydrolases"/>
    <property type="match status" value="1"/>
</dbReference>
<organism evidence="9 10">
    <name type="scientific">Hyaloscypha hepaticicola</name>
    <dbReference type="NCBI Taxonomy" id="2082293"/>
    <lineage>
        <taxon>Eukaryota</taxon>
        <taxon>Fungi</taxon>
        <taxon>Dikarya</taxon>
        <taxon>Ascomycota</taxon>
        <taxon>Pezizomycotina</taxon>
        <taxon>Leotiomycetes</taxon>
        <taxon>Helotiales</taxon>
        <taxon>Hyaloscyphaceae</taxon>
        <taxon>Hyaloscypha</taxon>
    </lineage>
</organism>
<dbReference type="InterPro" id="IPR032088">
    <property type="entry name" value="SAT"/>
</dbReference>
<dbReference type="SUPFAM" id="SSF52151">
    <property type="entry name" value="FabD/lysophospholipase-like"/>
    <property type="match status" value="1"/>
</dbReference>
<dbReference type="InterPro" id="IPR020841">
    <property type="entry name" value="PKS_Beta-ketoAc_synthase_dom"/>
</dbReference>
<dbReference type="EMBL" id="KZ613500">
    <property type="protein sequence ID" value="PMD17247.1"/>
    <property type="molecule type" value="Genomic_DNA"/>
</dbReference>
<dbReference type="SUPFAM" id="SSF47336">
    <property type="entry name" value="ACP-like"/>
    <property type="match status" value="2"/>
</dbReference>
<dbReference type="FunFam" id="3.40.50.1820:FF:000116">
    <property type="entry name" value="Sterigmatocystin biosynthesis polyketide synthase"/>
    <property type="match status" value="1"/>
</dbReference>
<dbReference type="GO" id="GO:0044550">
    <property type="term" value="P:secondary metabolite biosynthetic process"/>
    <property type="evidence" value="ECO:0007669"/>
    <property type="project" value="TreeGrafter"/>
</dbReference>
<dbReference type="InterPro" id="IPR030918">
    <property type="entry name" value="PT_fungal_PKS"/>
</dbReference>
<dbReference type="SUPFAM" id="SSF55048">
    <property type="entry name" value="Probable ACP-binding domain of malonyl-CoA ACP transacylase"/>
    <property type="match status" value="1"/>
</dbReference>
<feature type="domain" description="Carrier" evidence="6">
    <location>
        <begin position="1658"/>
        <end position="1735"/>
    </location>
</feature>
<dbReference type="FunFam" id="3.40.47.10:FF:000031">
    <property type="entry name" value="Sterigmatocystin biosynthesis polyketide synthase"/>
    <property type="match status" value="1"/>
</dbReference>
<dbReference type="Gene3D" id="3.40.50.1820">
    <property type="entry name" value="alpha/beta hydrolase"/>
    <property type="match status" value="1"/>
</dbReference>
<dbReference type="InterPro" id="IPR016039">
    <property type="entry name" value="Thiolase-like"/>
</dbReference>
<dbReference type="Pfam" id="PF00698">
    <property type="entry name" value="Acyl_transf_1"/>
    <property type="match status" value="1"/>
</dbReference>
<feature type="active site" description="Proton donor; for dehydratase activity" evidence="4">
    <location>
        <position position="1513"/>
    </location>
</feature>
<evidence type="ECO:0000256" key="2">
    <source>
        <dbReference type="ARBA" id="ARBA00022553"/>
    </source>
</evidence>
<dbReference type="OrthoDB" id="329835at2759"/>
<feature type="domain" description="Ketosynthase family 3 (KS3)" evidence="7">
    <location>
        <begin position="373"/>
        <end position="805"/>
    </location>
</feature>
<dbReference type="PANTHER" id="PTHR43775:SF45">
    <property type="entry name" value="CONIDIAL PIGMENT POLYKETIDE SYNTHASE ALB1"/>
    <property type="match status" value="1"/>
</dbReference>
<dbReference type="InterPro" id="IPR016035">
    <property type="entry name" value="Acyl_Trfase/lysoPLipase"/>
</dbReference>
<feature type="domain" description="Carrier" evidence="6">
    <location>
        <begin position="1773"/>
        <end position="1852"/>
    </location>
</feature>
<dbReference type="Gene3D" id="1.10.1200.10">
    <property type="entry name" value="ACP-like"/>
    <property type="match status" value="2"/>
</dbReference>
<dbReference type="InterPro" id="IPR049551">
    <property type="entry name" value="PKS_DH_C"/>
</dbReference>